<evidence type="ECO:0000313" key="3">
    <source>
        <dbReference type="Proteomes" id="UP000255355"/>
    </source>
</evidence>
<dbReference type="InterPro" id="IPR000600">
    <property type="entry name" value="ROK"/>
</dbReference>
<evidence type="ECO:0000313" key="2">
    <source>
        <dbReference type="EMBL" id="RDI54569.1"/>
    </source>
</evidence>
<dbReference type="AlphaFoldDB" id="A0A370HCB4"/>
<dbReference type="Gene3D" id="3.30.420.40">
    <property type="match status" value="2"/>
</dbReference>
<organism evidence="2 3">
    <name type="scientific">Nocardia mexicana</name>
    <dbReference type="NCBI Taxonomy" id="279262"/>
    <lineage>
        <taxon>Bacteria</taxon>
        <taxon>Bacillati</taxon>
        <taxon>Actinomycetota</taxon>
        <taxon>Actinomycetes</taxon>
        <taxon>Mycobacteriales</taxon>
        <taxon>Nocardiaceae</taxon>
        <taxon>Nocardia</taxon>
    </lineage>
</organism>
<dbReference type="EMBL" id="QQAZ01000002">
    <property type="protein sequence ID" value="RDI54569.1"/>
    <property type="molecule type" value="Genomic_DNA"/>
</dbReference>
<dbReference type="STRING" id="1210089.GCA_001613165_03913"/>
<proteinExistence type="inferred from homology"/>
<comment type="similarity">
    <text evidence="1">Belongs to the ROK (NagC/XylR) family.</text>
</comment>
<dbReference type="RefSeq" id="WP_068021442.1">
    <property type="nucleotide sequence ID" value="NZ_QQAZ01000002.1"/>
</dbReference>
<dbReference type="OrthoDB" id="8772678at2"/>
<dbReference type="GO" id="GO:0016301">
    <property type="term" value="F:kinase activity"/>
    <property type="evidence" value="ECO:0007669"/>
    <property type="project" value="UniProtKB-KW"/>
</dbReference>
<gene>
    <name evidence="2" type="ORF">DFR68_102697</name>
</gene>
<keyword evidence="3" id="KW-1185">Reference proteome</keyword>
<keyword evidence="2" id="KW-0808">Transferase</keyword>
<reference evidence="2 3" key="1">
    <citation type="submission" date="2018-07" db="EMBL/GenBank/DDBJ databases">
        <title>Genomic Encyclopedia of Type Strains, Phase IV (KMG-IV): sequencing the most valuable type-strain genomes for metagenomic binning, comparative biology and taxonomic classification.</title>
        <authorList>
            <person name="Goeker M."/>
        </authorList>
    </citation>
    <scope>NUCLEOTIDE SEQUENCE [LARGE SCALE GENOMIC DNA]</scope>
    <source>
        <strain evidence="2 3">DSM 44952</strain>
    </source>
</reference>
<dbReference type="PANTHER" id="PTHR18964">
    <property type="entry name" value="ROK (REPRESSOR, ORF, KINASE) FAMILY"/>
    <property type="match status" value="1"/>
</dbReference>
<accession>A0A370HCB4</accession>
<dbReference type="PANTHER" id="PTHR18964:SF169">
    <property type="entry name" value="N-ACETYLMANNOSAMINE KINASE"/>
    <property type="match status" value="1"/>
</dbReference>
<dbReference type="Proteomes" id="UP000255355">
    <property type="component" value="Unassembled WGS sequence"/>
</dbReference>
<name>A0A370HCB4_9NOCA</name>
<dbReference type="Pfam" id="PF00480">
    <property type="entry name" value="ROK"/>
    <property type="match status" value="1"/>
</dbReference>
<evidence type="ECO:0000256" key="1">
    <source>
        <dbReference type="ARBA" id="ARBA00006479"/>
    </source>
</evidence>
<dbReference type="InterPro" id="IPR043129">
    <property type="entry name" value="ATPase_NBD"/>
</dbReference>
<protein>
    <submittedName>
        <fullName evidence="2">Glucokinase</fullName>
    </submittedName>
</protein>
<dbReference type="SUPFAM" id="SSF53067">
    <property type="entry name" value="Actin-like ATPase domain"/>
    <property type="match status" value="1"/>
</dbReference>
<comment type="caution">
    <text evidence="2">The sequence shown here is derived from an EMBL/GenBank/DDBJ whole genome shotgun (WGS) entry which is preliminary data.</text>
</comment>
<sequence>MTLLALEIGPAGFAASRVADDVGEDDIRRHPIPDRAAWEVCRDLLLEVSGEDEVTAVGIASVGPIDMAAGVVAPPEIPEWRMGFGIIEAVQKLFPVATIQLALDGVCLGLAERNFGATSEVMDALAVTISHRISAGVMVGGFVVVGRTGNAGHIGHMLVPGFDEQCECGGRGCLEAVAGGAALVRWAQGQGWPGRGVEELVESAGTGDEIATAALGRAGTALGRAIASVAPLLDIDRVVVGGTLAKAGAPLWKPLNKSVATHARVGFLTGLRVVPSELGDVGVLAGAGVLALTAAQAE</sequence>
<keyword evidence="2" id="KW-0418">Kinase</keyword>